<name>A0ABM7M7G5_9ACTN</name>
<dbReference type="InterPro" id="IPR058923">
    <property type="entry name" value="RCC1-like_dom"/>
</dbReference>
<organism evidence="5 6">
    <name type="scientific">Actinoplanes ianthinogenes</name>
    <dbReference type="NCBI Taxonomy" id="122358"/>
    <lineage>
        <taxon>Bacteria</taxon>
        <taxon>Bacillati</taxon>
        <taxon>Actinomycetota</taxon>
        <taxon>Actinomycetes</taxon>
        <taxon>Micromonosporales</taxon>
        <taxon>Micromonosporaceae</taxon>
        <taxon>Actinoplanes</taxon>
    </lineage>
</organism>
<dbReference type="PANTHER" id="PTHR45982">
    <property type="entry name" value="REGULATOR OF CHROMOSOME CONDENSATION"/>
    <property type="match status" value="1"/>
</dbReference>
<gene>
    <name evidence="5" type="ORF">Aiant_82470</name>
</gene>
<evidence type="ECO:0000256" key="3">
    <source>
        <dbReference type="SAM" id="MobiDB-lite"/>
    </source>
</evidence>
<dbReference type="PROSITE" id="PS50012">
    <property type="entry name" value="RCC1_3"/>
    <property type="match status" value="5"/>
</dbReference>
<evidence type="ECO:0000313" key="5">
    <source>
        <dbReference type="EMBL" id="BCJ47590.1"/>
    </source>
</evidence>
<proteinExistence type="predicted"/>
<dbReference type="EMBL" id="AP023356">
    <property type="protein sequence ID" value="BCJ47590.1"/>
    <property type="molecule type" value="Genomic_DNA"/>
</dbReference>
<accession>A0ABM7M7G5</accession>
<evidence type="ECO:0000259" key="4">
    <source>
        <dbReference type="Pfam" id="PF25390"/>
    </source>
</evidence>
<evidence type="ECO:0000256" key="1">
    <source>
        <dbReference type="ARBA" id="ARBA00022658"/>
    </source>
</evidence>
<dbReference type="InterPro" id="IPR009091">
    <property type="entry name" value="RCC1/BLIP-II"/>
</dbReference>
<dbReference type="Pfam" id="PF25390">
    <property type="entry name" value="WD40_RLD"/>
    <property type="match status" value="1"/>
</dbReference>
<evidence type="ECO:0000256" key="2">
    <source>
        <dbReference type="ARBA" id="ARBA00022737"/>
    </source>
</evidence>
<protein>
    <recommendedName>
        <fullName evidence="4">RCC1-like domain-containing protein</fullName>
    </recommendedName>
</protein>
<dbReference type="InterPro" id="IPR051553">
    <property type="entry name" value="Ran_GTPase-activating"/>
</dbReference>
<keyword evidence="6" id="KW-1185">Reference proteome</keyword>
<feature type="compositionally biased region" description="Pro residues" evidence="3">
    <location>
        <begin position="563"/>
        <end position="600"/>
    </location>
</feature>
<keyword evidence="2" id="KW-0677">Repeat</keyword>
<dbReference type="Gene3D" id="2.130.10.30">
    <property type="entry name" value="Regulator of chromosome condensation 1/beta-lactamase-inhibitor protein II"/>
    <property type="match status" value="2"/>
</dbReference>
<evidence type="ECO:0000313" key="6">
    <source>
        <dbReference type="Proteomes" id="UP000676967"/>
    </source>
</evidence>
<feature type="domain" description="RCC1-like" evidence="4">
    <location>
        <begin position="241"/>
        <end position="558"/>
    </location>
</feature>
<dbReference type="Proteomes" id="UP000676967">
    <property type="component" value="Chromosome"/>
</dbReference>
<feature type="region of interest" description="Disordered" evidence="3">
    <location>
        <begin position="561"/>
        <end position="602"/>
    </location>
</feature>
<dbReference type="SUPFAM" id="SSF50985">
    <property type="entry name" value="RCC1/BLIP-II"/>
    <property type="match status" value="1"/>
</dbReference>
<dbReference type="PANTHER" id="PTHR45982:SF1">
    <property type="entry name" value="REGULATOR OF CHROMOSOME CONDENSATION"/>
    <property type="match status" value="1"/>
</dbReference>
<dbReference type="PRINTS" id="PR00633">
    <property type="entry name" value="RCCNDNSATION"/>
</dbReference>
<keyword evidence="1" id="KW-0344">Guanine-nucleotide releasing factor</keyword>
<reference evidence="5 6" key="1">
    <citation type="submission" date="2020-08" db="EMBL/GenBank/DDBJ databases">
        <title>Whole genome shotgun sequence of Actinoplanes ianthinogenes NBRC 13996.</title>
        <authorList>
            <person name="Komaki H."/>
            <person name="Tamura T."/>
        </authorList>
    </citation>
    <scope>NUCLEOTIDE SEQUENCE [LARGE SCALE GENOMIC DNA]</scope>
    <source>
        <strain evidence="5 6">NBRC 13996</strain>
    </source>
</reference>
<dbReference type="InterPro" id="IPR000408">
    <property type="entry name" value="Reg_chr_condens"/>
</dbReference>
<sequence>MCAVVTAAVGTPVQAVARTTVTLSAPSSGVADVAVAVKGTVRPAGTGRPVHLQEYVASSGKWVTRESGTTSRTGAYAGTFTTSAGTKTIRLYAPKSGTRPAGASASRKIVVVRQTVSLTMSAAQTEVNTQPTATITVSPKVARSVEVQRYTSGGWTTEATIKTNATTGTAVYYPSTRSAGSSTYRAVVAEQGRLKGLVSASRSLTVVRPVQFVQVTVGEFHTCGLGSDTATYCWGAGQPAPAPVAAPAGVSLTQLTAGESHTCGLGSDTATYCWGSGGWGQLGTGDTASRPAPMPVAAPPGVSFTQVTAGGDHTCALGSDTATYCWGRGEYGVLGNGGTADQPAPVPVTTPAGVTFTQVTAGETHTCALGSDTEIYCWGNNGNGQLGNGGTTGQRVPVPVVAPPGVSLTRLTAGGFHTCAQGSDATTYCWGGGFSGQLGNNDPTSQSAIPVPVAAPAGVTFIHLTTGEDHTCALGSDITAYCWGRGENGRLGNGGVANQPVPVPVAAPAGVVFTQLAAGEHHTCALGNDATTYCWGRGDYGQLGDGGTADQSSPVAVVIPRVRPAPDPTPTPEPTSDPVPDNPAPPVVDHPQPAPRPNPTQPVTVTVSADQALTSIFSAGSFHRQARVQCPNGRTAISGYGTVIYAESTLLVTFAGAHPGSPPSTLVTEWDVQSSGRGNVRVRSTAVCLRP</sequence>